<evidence type="ECO:0000313" key="8">
    <source>
        <dbReference type="EMBL" id="RAN62597.1"/>
    </source>
</evidence>
<evidence type="ECO:0000256" key="6">
    <source>
        <dbReference type="HAMAP-Rule" id="MF_01965"/>
    </source>
</evidence>
<accession>A0A328KJR4</accession>
<dbReference type="Pfam" id="PF01256">
    <property type="entry name" value="Carb_kinase"/>
    <property type="match status" value="1"/>
</dbReference>
<evidence type="ECO:0000256" key="5">
    <source>
        <dbReference type="ARBA" id="ARBA00023239"/>
    </source>
</evidence>
<comment type="subunit">
    <text evidence="6">Homotetramer.</text>
</comment>
<gene>
    <name evidence="6" type="primary">nnrD</name>
    <name evidence="8" type="ORF">B8A44_07225</name>
</gene>
<proteinExistence type="inferred from homology"/>
<keyword evidence="4 6" id="KW-0520">NAD</keyword>
<sequence length="298" mass="32644">MLRGERMREITSELVRAWLPEREDNSYKGTYGRVLLIGGSSQMTGAIILAARACVHAGAGLTTVATHLSGFSAVHSAQPEMMCVDMHDTDALTEQINIADTILIGPGLGRSPQAKAVSQHTWETVSSHQTFIIDADGLYYYAQLNHQVHPAQLILTPHLGEWERITGLAPDAQDLAQNKAWRDQLDAIIVLKQHRTEVYCSDHIWTNTAGNPGMATGGMGDTLAGMIAGLSGQYIQLNRAILSAVFLHSTIADELYRTQYVVLPSRLIDAIPETMRSLHVSSTTVKPANYSLWSETPR</sequence>
<dbReference type="EMBL" id="NAQV01000021">
    <property type="protein sequence ID" value="RAN62597.1"/>
    <property type="molecule type" value="Genomic_DNA"/>
</dbReference>
<feature type="domain" description="YjeF C-terminal" evidence="7">
    <location>
        <begin position="11"/>
        <end position="278"/>
    </location>
</feature>
<dbReference type="NCBIfam" id="TIGR00196">
    <property type="entry name" value="yjeF_cterm"/>
    <property type="match status" value="1"/>
</dbReference>
<dbReference type="PANTHER" id="PTHR12592">
    <property type="entry name" value="ATP-DEPENDENT (S)-NAD(P)H-HYDRATE DEHYDRATASE FAMILY MEMBER"/>
    <property type="match status" value="1"/>
</dbReference>
<dbReference type="GO" id="GO:0046496">
    <property type="term" value="P:nicotinamide nucleotide metabolic process"/>
    <property type="evidence" value="ECO:0007669"/>
    <property type="project" value="UniProtKB-UniRule"/>
</dbReference>
<name>A0A328KJR4_9LACT</name>
<dbReference type="PROSITE" id="PS51383">
    <property type="entry name" value="YJEF_C_3"/>
    <property type="match status" value="1"/>
</dbReference>
<evidence type="ECO:0000259" key="7">
    <source>
        <dbReference type="PROSITE" id="PS51383"/>
    </source>
</evidence>
<comment type="function">
    <text evidence="6">Catalyzes the dehydration of the S-form of NAD(P)HX at the expense of ADP, which is converted to AMP. Together with NAD(P)HX epimerase, which catalyzes the epimerization of the S- and R-forms, the enzyme allows the repair of both epimers of NAD(P)HX, a damaged form of NAD(P)H that is a result of enzymatic or heat-dependent hydration.</text>
</comment>
<dbReference type="AlphaFoldDB" id="A0A328KJR4"/>
<dbReference type="InterPro" id="IPR017953">
    <property type="entry name" value="Carbohydrate_kinase_pred_CS"/>
</dbReference>
<feature type="binding site" evidence="6">
    <location>
        <position position="220"/>
    </location>
    <ligand>
        <name>AMP</name>
        <dbReference type="ChEBI" id="CHEBI:456215"/>
    </ligand>
</feature>
<comment type="catalytic activity">
    <reaction evidence="6">
        <text>(6S)-NADHX + ADP = AMP + phosphate + NADH + H(+)</text>
        <dbReference type="Rhea" id="RHEA:32223"/>
        <dbReference type="ChEBI" id="CHEBI:15378"/>
        <dbReference type="ChEBI" id="CHEBI:43474"/>
        <dbReference type="ChEBI" id="CHEBI:57945"/>
        <dbReference type="ChEBI" id="CHEBI:64074"/>
        <dbReference type="ChEBI" id="CHEBI:456215"/>
        <dbReference type="ChEBI" id="CHEBI:456216"/>
        <dbReference type="EC" id="4.2.1.136"/>
    </reaction>
</comment>
<dbReference type="Gene3D" id="3.40.1190.20">
    <property type="match status" value="1"/>
</dbReference>
<dbReference type="CDD" id="cd01171">
    <property type="entry name" value="YXKO-related"/>
    <property type="match status" value="1"/>
</dbReference>
<feature type="binding site" evidence="6">
    <location>
        <position position="221"/>
    </location>
    <ligand>
        <name>(6S)-NADPHX</name>
        <dbReference type="ChEBI" id="CHEBI:64076"/>
    </ligand>
</feature>
<feature type="binding site" evidence="6">
    <location>
        <begin position="192"/>
        <end position="196"/>
    </location>
    <ligand>
        <name>AMP</name>
        <dbReference type="ChEBI" id="CHEBI:456215"/>
    </ligand>
</feature>
<comment type="catalytic activity">
    <reaction evidence="6">
        <text>(6S)-NADPHX + ADP = AMP + phosphate + NADPH + H(+)</text>
        <dbReference type="Rhea" id="RHEA:32235"/>
        <dbReference type="ChEBI" id="CHEBI:15378"/>
        <dbReference type="ChEBI" id="CHEBI:43474"/>
        <dbReference type="ChEBI" id="CHEBI:57783"/>
        <dbReference type="ChEBI" id="CHEBI:64076"/>
        <dbReference type="ChEBI" id="CHEBI:456215"/>
        <dbReference type="ChEBI" id="CHEBI:456216"/>
        <dbReference type="EC" id="4.2.1.136"/>
    </reaction>
</comment>
<comment type="caution">
    <text evidence="8">The sequence shown here is derived from an EMBL/GenBank/DDBJ whole genome shotgun (WGS) entry which is preliminary data.</text>
</comment>
<evidence type="ECO:0000256" key="1">
    <source>
        <dbReference type="ARBA" id="ARBA00022741"/>
    </source>
</evidence>
<feature type="binding site" evidence="6">
    <location>
        <position position="107"/>
    </location>
    <ligand>
        <name>(6S)-NADPHX</name>
        <dbReference type="ChEBI" id="CHEBI:64076"/>
    </ligand>
</feature>
<dbReference type="EC" id="4.2.1.136" evidence="6"/>
<organism evidence="8 9">
    <name type="scientific">Dolosigranulum pigrum</name>
    <dbReference type="NCBI Taxonomy" id="29394"/>
    <lineage>
        <taxon>Bacteria</taxon>
        <taxon>Bacillati</taxon>
        <taxon>Bacillota</taxon>
        <taxon>Bacilli</taxon>
        <taxon>Lactobacillales</taxon>
        <taxon>Carnobacteriaceae</taxon>
        <taxon>Dolosigranulum</taxon>
    </lineage>
</organism>
<dbReference type="PANTHER" id="PTHR12592:SF0">
    <property type="entry name" value="ATP-DEPENDENT (S)-NAD(P)H-HYDRATE DEHYDRATASE"/>
    <property type="match status" value="1"/>
</dbReference>
<reference evidence="8 9" key="1">
    <citation type="submission" date="2017-03" db="EMBL/GenBank/DDBJ databases">
        <title>wgs assembly of Dolosigranulum pigrum KPL CDC strains.</title>
        <authorList>
            <person name="Brugger S.D."/>
            <person name="Pettigrew M."/>
            <person name="Kong Y."/>
            <person name="Lemon K.P."/>
        </authorList>
    </citation>
    <scope>NUCLEOTIDE SEQUENCE [LARGE SCALE GENOMIC DNA]</scope>
    <source>
        <strain evidence="8 9">KPL1931_CDC4294-98</strain>
    </source>
</reference>
<dbReference type="GO" id="GO:0005524">
    <property type="term" value="F:ATP binding"/>
    <property type="evidence" value="ECO:0007669"/>
    <property type="project" value="UniProtKB-KW"/>
</dbReference>
<feature type="binding site" evidence="6">
    <location>
        <position position="158"/>
    </location>
    <ligand>
        <name>(6S)-NADPHX</name>
        <dbReference type="ChEBI" id="CHEBI:64076"/>
    </ligand>
</feature>
<evidence type="ECO:0000256" key="3">
    <source>
        <dbReference type="ARBA" id="ARBA00022857"/>
    </source>
</evidence>
<evidence type="ECO:0000256" key="4">
    <source>
        <dbReference type="ARBA" id="ARBA00023027"/>
    </source>
</evidence>
<comment type="cofactor">
    <cofactor evidence="6">
        <name>Mg(2+)</name>
        <dbReference type="ChEBI" id="CHEBI:18420"/>
    </cofactor>
</comment>
<comment type="similarity">
    <text evidence="6">Belongs to the NnrD/CARKD family.</text>
</comment>
<dbReference type="HAMAP" id="MF_01965">
    <property type="entry name" value="NADHX_dehydratase"/>
    <property type="match status" value="1"/>
</dbReference>
<dbReference type="SUPFAM" id="SSF53613">
    <property type="entry name" value="Ribokinase-like"/>
    <property type="match status" value="1"/>
</dbReference>
<keyword evidence="2 6" id="KW-0067">ATP-binding</keyword>
<dbReference type="GO" id="GO:0052856">
    <property type="term" value="F:NAD(P)HX epimerase activity"/>
    <property type="evidence" value="ECO:0007669"/>
    <property type="project" value="TreeGrafter"/>
</dbReference>
<dbReference type="InterPro" id="IPR000631">
    <property type="entry name" value="CARKD"/>
</dbReference>
<dbReference type="Proteomes" id="UP000249099">
    <property type="component" value="Unassembled WGS sequence"/>
</dbReference>
<keyword evidence="1 6" id="KW-0547">Nucleotide-binding</keyword>
<keyword evidence="5 6" id="KW-0456">Lyase</keyword>
<dbReference type="InterPro" id="IPR029056">
    <property type="entry name" value="Ribokinase-like"/>
</dbReference>
<keyword evidence="3 6" id="KW-0521">NADP</keyword>
<protein>
    <recommendedName>
        <fullName evidence="6">ADP-dependent (S)-NAD(P)H-hydrate dehydratase</fullName>
        <ecNumber evidence="6">4.2.1.136</ecNumber>
    </recommendedName>
    <alternativeName>
        <fullName evidence="6">ADP-dependent NAD(P)HX dehydratase</fullName>
    </alternativeName>
</protein>
<evidence type="ECO:0000256" key="2">
    <source>
        <dbReference type="ARBA" id="ARBA00022840"/>
    </source>
</evidence>
<feature type="binding site" evidence="6">
    <location>
        <position position="46"/>
    </location>
    <ligand>
        <name>(6S)-NADPHX</name>
        <dbReference type="ChEBI" id="CHEBI:64076"/>
    </ligand>
</feature>
<evidence type="ECO:0000313" key="9">
    <source>
        <dbReference type="Proteomes" id="UP000249099"/>
    </source>
</evidence>
<dbReference type="GO" id="GO:0110051">
    <property type="term" value="P:metabolite repair"/>
    <property type="evidence" value="ECO:0007669"/>
    <property type="project" value="TreeGrafter"/>
</dbReference>
<dbReference type="GO" id="GO:0052855">
    <property type="term" value="F:ADP-dependent NAD(P)H-hydrate dehydratase activity"/>
    <property type="evidence" value="ECO:0007669"/>
    <property type="project" value="UniProtKB-UniRule"/>
</dbReference>
<dbReference type="PROSITE" id="PS01050">
    <property type="entry name" value="YJEF_C_2"/>
    <property type="match status" value="1"/>
</dbReference>